<dbReference type="EMBL" id="PECH01000001">
    <property type="protein sequence ID" value="TDZ87471.1"/>
    <property type="molecule type" value="Genomic_DNA"/>
</dbReference>
<feature type="transmembrane region" description="Helical" evidence="1">
    <location>
        <begin position="182"/>
        <end position="202"/>
    </location>
</feature>
<feature type="transmembrane region" description="Helical" evidence="1">
    <location>
        <begin position="77"/>
        <end position="101"/>
    </location>
</feature>
<organism evidence="2 3">
    <name type="scientific">Mycobacteroides salmoniphilum</name>
    <dbReference type="NCBI Taxonomy" id="404941"/>
    <lineage>
        <taxon>Bacteria</taxon>
        <taxon>Bacillati</taxon>
        <taxon>Actinomycetota</taxon>
        <taxon>Actinomycetes</taxon>
        <taxon>Mycobacteriales</taxon>
        <taxon>Mycobacteriaceae</taxon>
        <taxon>Mycobacteroides</taxon>
    </lineage>
</organism>
<evidence type="ECO:0000256" key="1">
    <source>
        <dbReference type="SAM" id="Phobius"/>
    </source>
</evidence>
<protein>
    <submittedName>
        <fullName evidence="2">Putative cobalt transporter subunit (CbtA)</fullName>
    </submittedName>
</protein>
<dbReference type="Proteomes" id="UP000295117">
    <property type="component" value="Unassembled WGS sequence"/>
</dbReference>
<evidence type="ECO:0000313" key="2">
    <source>
        <dbReference type="EMBL" id="TDZ87471.1"/>
    </source>
</evidence>
<feature type="transmembrane region" description="Helical" evidence="1">
    <location>
        <begin position="151"/>
        <end position="170"/>
    </location>
</feature>
<accession>A0A4R8S6Y8</accession>
<feature type="transmembrane region" description="Helical" evidence="1">
    <location>
        <begin position="113"/>
        <end position="131"/>
    </location>
</feature>
<gene>
    <name evidence="2" type="ORF">DE4585_00465</name>
</gene>
<comment type="caution">
    <text evidence="2">The sequence shown here is derived from an EMBL/GenBank/DDBJ whole genome shotgun (WGS) entry which is preliminary data.</text>
</comment>
<dbReference type="AlphaFoldDB" id="A0A4R8S6Y8"/>
<reference evidence="2 3" key="1">
    <citation type="journal article" date="2019" name="Sci. Rep.">
        <title>Extended insight into the Mycobacterium chelonae-abscessus complex through whole genome sequencing of Mycobacterium salmoniphilum outbreak and Mycobacterium salmoniphilum-like strains.</title>
        <authorList>
            <person name="Behra P.R.K."/>
            <person name="Das S."/>
            <person name="Pettersson B.M.F."/>
            <person name="Shirreff L."/>
            <person name="DuCote T."/>
            <person name="Jacobsson K.G."/>
            <person name="Ennis D.G."/>
            <person name="Kirsebom L.A."/>
        </authorList>
    </citation>
    <scope>NUCLEOTIDE SEQUENCE [LARGE SCALE GENOMIC DNA]</scope>
    <source>
        <strain evidence="2 3">DE 4585</strain>
    </source>
</reference>
<feature type="transmembrane region" description="Helical" evidence="1">
    <location>
        <begin position="12"/>
        <end position="31"/>
    </location>
</feature>
<dbReference type="Pfam" id="PF09490">
    <property type="entry name" value="CbtA"/>
    <property type="match status" value="1"/>
</dbReference>
<evidence type="ECO:0000313" key="3">
    <source>
        <dbReference type="Proteomes" id="UP000295117"/>
    </source>
</evidence>
<dbReference type="RefSeq" id="WP_134069600.1">
    <property type="nucleotide sequence ID" value="NZ_PECH01000001.1"/>
</dbReference>
<proteinExistence type="predicted"/>
<name>A0A4R8S6Y8_9MYCO</name>
<dbReference type="InterPro" id="IPR012666">
    <property type="entry name" value="CbtA_put"/>
</dbReference>
<keyword evidence="1" id="KW-0812">Transmembrane</keyword>
<sequence length="268" mass="28522">MNKSIASIILRALGFGALGGALAFVFGRIAVEPIINRAIGYEEGRGEAQHALDEASGMHQHGHEGAELFTRTVQENVGLFFGMLLFGLAMGALFAVVYTVAIGRLGNLAARNLALVVSGGMFLALYVTPFLKYPPNPPAASAEETIKERTGLYLLMVVISVAALVAAIWLSRRLADRYGNWTANIIAGKAYIIVTVLVMLVLPNIAETPGPLLDAAGNIVFPSFPAQDLYLFRLYSFIAQAIIWVTIGIGFATVIGRKPVSAEASVTG</sequence>
<keyword evidence="1" id="KW-0472">Membrane</keyword>
<feature type="transmembrane region" description="Helical" evidence="1">
    <location>
        <begin position="234"/>
        <end position="255"/>
    </location>
</feature>
<keyword evidence="1" id="KW-1133">Transmembrane helix</keyword>